<keyword evidence="3" id="KW-1185">Reference proteome</keyword>
<dbReference type="Proteomes" id="UP001247620">
    <property type="component" value="Unassembled WGS sequence"/>
</dbReference>
<dbReference type="SUPFAM" id="SSF52833">
    <property type="entry name" value="Thioredoxin-like"/>
    <property type="match status" value="1"/>
</dbReference>
<evidence type="ECO:0000259" key="1">
    <source>
        <dbReference type="PROSITE" id="PS51352"/>
    </source>
</evidence>
<dbReference type="Gene3D" id="3.40.30.10">
    <property type="entry name" value="Glutaredoxin"/>
    <property type="match status" value="1"/>
</dbReference>
<accession>A0ABU1TGH0</accession>
<dbReference type="Pfam" id="PF00578">
    <property type="entry name" value="AhpC-TSA"/>
    <property type="match status" value="1"/>
</dbReference>
<evidence type="ECO:0000313" key="3">
    <source>
        <dbReference type="Proteomes" id="UP001247620"/>
    </source>
</evidence>
<protein>
    <submittedName>
        <fullName evidence="2">Peroxiredoxin</fullName>
    </submittedName>
</protein>
<dbReference type="InterPro" id="IPR013766">
    <property type="entry name" value="Thioredoxin_domain"/>
</dbReference>
<comment type="caution">
    <text evidence="2">The sequence shown here is derived from an EMBL/GenBank/DDBJ whole genome shotgun (WGS) entry which is preliminary data.</text>
</comment>
<evidence type="ECO:0000313" key="2">
    <source>
        <dbReference type="EMBL" id="MDR6943906.1"/>
    </source>
</evidence>
<reference evidence="2 3" key="1">
    <citation type="submission" date="2023-07" db="EMBL/GenBank/DDBJ databases">
        <title>Sorghum-associated microbial communities from plants grown in Nebraska, USA.</title>
        <authorList>
            <person name="Schachtman D."/>
        </authorList>
    </citation>
    <scope>NUCLEOTIDE SEQUENCE [LARGE SCALE GENOMIC DNA]</scope>
    <source>
        <strain evidence="2 3">3262</strain>
    </source>
</reference>
<sequence>MALIENQLAPDFQAADILGNTLHISDYKGKKILLTYYRHVACPFTNLHFLELQELDSYFKKMGLVVLAVYESSSETLQRYSRNESFYARMIADPDYGLYYLYEIEQNALKILYSMYKGAHAKRLEGNRKFKENYCPEGRKDTLGADFLIDEDGYIKYAYYNQYLGDHLPVKDIVRFLKNDKIEISRVLC</sequence>
<name>A0ABU1TGH0_9SPHI</name>
<feature type="domain" description="Thioredoxin" evidence="1">
    <location>
        <begin position="3"/>
        <end position="182"/>
    </location>
</feature>
<proteinExistence type="predicted"/>
<dbReference type="EMBL" id="JAVDUU010000003">
    <property type="protein sequence ID" value="MDR6943906.1"/>
    <property type="molecule type" value="Genomic_DNA"/>
</dbReference>
<dbReference type="InterPro" id="IPR036249">
    <property type="entry name" value="Thioredoxin-like_sf"/>
</dbReference>
<dbReference type="RefSeq" id="WP_310098954.1">
    <property type="nucleotide sequence ID" value="NZ_JAVDUU010000003.1"/>
</dbReference>
<gene>
    <name evidence="2" type="ORF">J2W55_003759</name>
</gene>
<organism evidence="2 3">
    <name type="scientific">Mucilaginibacter pocheonensis</name>
    <dbReference type="NCBI Taxonomy" id="398050"/>
    <lineage>
        <taxon>Bacteria</taxon>
        <taxon>Pseudomonadati</taxon>
        <taxon>Bacteroidota</taxon>
        <taxon>Sphingobacteriia</taxon>
        <taxon>Sphingobacteriales</taxon>
        <taxon>Sphingobacteriaceae</taxon>
        <taxon>Mucilaginibacter</taxon>
    </lineage>
</organism>
<dbReference type="InterPro" id="IPR000866">
    <property type="entry name" value="AhpC/TSA"/>
</dbReference>
<dbReference type="PROSITE" id="PS51352">
    <property type="entry name" value="THIOREDOXIN_2"/>
    <property type="match status" value="1"/>
</dbReference>